<evidence type="ECO:0000313" key="3">
    <source>
        <dbReference type="Proteomes" id="UP001165343"/>
    </source>
</evidence>
<protein>
    <submittedName>
        <fullName evidence="2">MOSC domain-containing protein</fullName>
    </submittedName>
</protein>
<accession>A0ABT0RCF0</accession>
<dbReference type="EMBL" id="JAMGBC010000001">
    <property type="protein sequence ID" value="MCL6677936.1"/>
    <property type="molecule type" value="Genomic_DNA"/>
</dbReference>
<dbReference type="InterPro" id="IPR011037">
    <property type="entry name" value="Pyrv_Knase-like_insert_dom_sf"/>
</dbReference>
<dbReference type="InterPro" id="IPR005302">
    <property type="entry name" value="MoCF_Sase_C"/>
</dbReference>
<comment type="caution">
    <text evidence="2">The sequence shown here is derived from an EMBL/GenBank/DDBJ whole genome shotgun (WGS) entry which is preliminary data.</text>
</comment>
<dbReference type="PROSITE" id="PS51340">
    <property type="entry name" value="MOSC"/>
    <property type="match status" value="1"/>
</dbReference>
<gene>
    <name evidence="2" type="ORF">LZ519_01190</name>
</gene>
<dbReference type="Gene3D" id="2.40.33.20">
    <property type="entry name" value="PK beta-barrel domain-like"/>
    <property type="match status" value="1"/>
</dbReference>
<feature type="domain" description="MOSC" evidence="1">
    <location>
        <begin position="18"/>
        <end position="150"/>
    </location>
</feature>
<name>A0ABT0RCF0_9SPHN</name>
<dbReference type="Proteomes" id="UP001165343">
    <property type="component" value="Unassembled WGS sequence"/>
</dbReference>
<organism evidence="2 3">
    <name type="scientific">Sphingomonas anseongensis</name>
    <dbReference type="NCBI Taxonomy" id="2908207"/>
    <lineage>
        <taxon>Bacteria</taxon>
        <taxon>Pseudomonadati</taxon>
        <taxon>Pseudomonadota</taxon>
        <taxon>Alphaproteobacteria</taxon>
        <taxon>Sphingomonadales</taxon>
        <taxon>Sphingomonadaceae</taxon>
        <taxon>Sphingomonas</taxon>
    </lineage>
</organism>
<evidence type="ECO:0000259" key="1">
    <source>
        <dbReference type="PROSITE" id="PS51340"/>
    </source>
</evidence>
<proteinExistence type="predicted"/>
<sequence>MARIAGIARHDRPFGPVEVLDSAQLIEGQGVAGDFRGTLKAGSDGRRGVVLLEAADWTEATAECGAELPWWERRANLLVEGLDLPQQPGAKLGIGTGVLVEITQECAPCERMEALHPGLRQALTPDWRAGARARVLRGGSVAVGDEIRIELQ</sequence>
<dbReference type="SUPFAM" id="SSF50800">
    <property type="entry name" value="PK beta-barrel domain-like"/>
    <property type="match status" value="1"/>
</dbReference>
<dbReference type="RefSeq" id="WP_249866918.1">
    <property type="nucleotide sequence ID" value="NZ_JAMGBC010000001.1"/>
</dbReference>
<dbReference type="PANTHER" id="PTHR36930">
    <property type="entry name" value="METAL-SULFUR CLUSTER BIOSYNTHESIS PROTEINS YUAD-RELATED"/>
    <property type="match status" value="1"/>
</dbReference>
<reference evidence="2" key="1">
    <citation type="submission" date="2022-05" db="EMBL/GenBank/DDBJ databases">
        <authorList>
            <person name="Jo J.-H."/>
            <person name="Im W.-T."/>
        </authorList>
    </citation>
    <scope>NUCLEOTIDE SEQUENCE</scope>
    <source>
        <strain evidence="2">RG327</strain>
    </source>
</reference>
<dbReference type="InterPro" id="IPR052716">
    <property type="entry name" value="MOSC_domain"/>
</dbReference>
<keyword evidence="3" id="KW-1185">Reference proteome</keyword>
<dbReference type="PANTHER" id="PTHR36930:SF1">
    <property type="entry name" value="MOSC DOMAIN-CONTAINING PROTEIN"/>
    <property type="match status" value="1"/>
</dbReference>
<dbReference type="Pfam" id="PF03473">
    <property type="entry name" value="MOSC"/>
    <property type="match status" value="1"/>
</dbReference>
<evidence type="ECO:0000313" key="2">
    <source>
        <dbReference type="EMBL" id="MCL6677936.1"/>
    </source>
</evidence>